<dbReference type="SUPFAM" id="SSF46689">
    <property type="entry name" value="Homeodomain-like"/>
    <property type="match status" value="1"/>
</dbReference>
<dbReference type="EMBL" id="JACASE010000001">
    <property type="protein sequence ID" value="KAF6506042.1"/>
    <property type="molecule type" value="Genomic_DNA"/>
</dbReference>
<dbReference type="PANTHER" id="PTHR19303:SF26">
    <property type="entry name" value="TIGGER TRANSPOSABLE ELEMENT-DERIVED PROTEIN 1"/>
    <property type="match status" value="1"/>
</dbReference>
<dbReference type="InterPro" id="IPR050863">
    <property type="entry name" value="CenT-Element_Derived"/>
</dbReference>
<dbReference type="GO" id="GO:0005634">
    <property type="term" value="C:nucleus"/>
    <property type="evidence" value="ECO:0007669"/>
    <property type="project" value="TreeGrafter"/>
</dbReference>
<keyword evidence="2" id="KW-1185">Reference proteome</keyword>
<sequence length="190" mass="22050">MSKKNHEGPTLDMEKLLRPWVEDQPQKHISLSTMAKAKMFFAILKEKSGHDFNVEFTTSSGWFKGFMNHCSSHNAKASGGSVSADVKVAKKIMKTLEKQTVKENYLPEEINMDRTFLFWKWISERTFIYKKVKSMSVFKAFKNRIKVSLRINVAGYKLKPFVILVSENLSAFRHINKQTTPVYYRSNKKS</sequence>
<dbReference type="Proteomes" id="UP000593571">
    <property type="component" value="Unassembled WGS sequence"/>
</dbReference>
<dbReference type="PANTHER" id="PTHR19303">
    <property type="entry name" value="TRANSPOSON"/>
    <property type="match status" value="1"/>
</dbReference>
<dbReference type="Gene3D" id="1.10.10.60">
    <property type="entry name" value="Homeodomain-like"/>
    <property type="match status" value="1"/>
</dbReference>
<gene>
    <name evidence="1" type="ORF">HJG63_007893</name>
</gene>
<reference evidence="1 2" key="1">
    <citation type="journal article" date="2020" name="Nature">
        <title>Six reference-quality genomes reveal evolution of bat adaptations.</title>
        <authorList>
            <person name="Jebb D."/>
            <person name="Huang Z."/>
            <person name="Pippel M."/>
            <person name="Hughes G.M."/>
            <person name="Lavrichenko K."/>
            <person name="Devanna P."/>
            <person name="Winkler S."/>
            <person name="Jermiin L.S."/>
            <person name="Skirmuntt E.C."/>
            <person name="Katzourakis A."/>
            <person name="Burkitt-Gray L."/>
            <person name="Ray D.A."/>
            <person name="Sullivan K.A.M."/>
            <person name="Roscito J.G."/>
            <person name="Kirilenko B.M."/>
            <person name="Davalos L.M."/>
            <person name="Corthals A.P."/>
            <person name="Power M.L."/>
            <person name="Jones G."/>
            <person name="Ransome R.D."/>
            <person name="Dechmann D.K.N."/>
            <person name="Locatelli A.G."/>
            <person name="Puechmaille S.J."/>
            <person name="Fedrigo O."/>
            <person name="Jarvis E.D."/>
            <person name="Hiller M."/>
            <person name="Vernes S.C."/>
            <person name="Myers E.W."/>
            <person name="Teeling E.C."/>
        </authorList>
    </citation>
    <scope>NUCLEOTIDE SEQUENCE [LARGE SCALE GENOMIC DNA]</scope>
    <source>
        <strain evidence="1">MRouAeg1</strain>
        <tissue evidence="1">Muscle</tissue>
    </source>
</reference>
<dbReference type="AlphaFoldDB" id="A0A7J8KB39"/>
<evidence type="ECO:0000313" key="2">
    <source>
        <dbReference type="Proteomes" id="UP000593571"/>
    </source>
</evidence>
<evidence type="ECO:0008006" key="3">
    <source>
        <dbReference type="Google" id="ProtNLM"/>
    </source>
</evidence>
<dbReference type="InterPro" id="IPR009057">
    <property type="entry name" value="Homeodomain-like_sf"/>
</dbReference>
<organism evidence="1 2">
    <name type="scientific">Rousettus aegyptiacus</name>
    <name type="common">Egyptian fruit bat</name>
    <name type="synonym">Pteropus aegyptiacus</name>
    <dbReference type="NCBI Taxonomy" id="9407"/>
    <lineage>
        <taxon>Eukaryota</taxon>
        <taxon>Metazoa</taxon>
        <taxon>Chordata</taxon>
        <taxon>Craniata</taxon>
        <taxon>Vertebrata</taxon>
        <taxon>Euteleostomi</taxon>
        <taxon>Mammalia</taxon>
        <taxon>Eutheria</taxon>
        <taxon>Laurasiatheria</taxon>
        <taxon>Chiroptera</taxon>
        <taxon>Yinpterochiroptera</taxon>
        <taxon>Pteropodoidea</taxon>
        <taxon>Pteropodidae</taxon>
        <taxon>Rousettinae</taxon>
        <taxon>Rousettus</taxon>
    </lineage>
</organism>
<proteinExistence type="predicted"/>
<evidence type="ECO:0000313" key="1">
    <source>
        <dbReference type="EMBL" id="KAF6506042.1"/>
    </source>
</evidence>
<name>A0A7J8KB39_ROUAE</name>
<accession>A0A7J8KB39</accession>
<protein>
    <recommendedName>
        <fullName evidence="3">HTH CENPB-type domain-containing protein</fullName>
    </recommendedName>
</protein>
<dbReference type="GO" id="GO:0003677">
    <property type="term" value="F:DNA binding"/>
    <property type="evidence" value="ECO:0007669"/>
    <property type="project" value="TreeGrafter"/>
</dbReference>
<comment type="caution">
    <text evidence="1">The sequence shown here is derived from an EMBL/GenBank/DDBJ whole genome shotgun (WGS) entry which is preliminary data.</text>
</comment>